<feature type="non-terminal residue" evidence="1">
    <location>
        <position position="1"/>
    </location>
</feature>
<dbReference type="InParanoid" id="A0A0D0DVN8"/>
<sequence>YATRFCQFIDAYQKGLDGKQVTWAAKNYHRHHVLLPSILQEFYEAQAKATHHHDSV</sequence>
<evidence type="ECO:0000313" key="2">
    <source>
        <dbReference type="Proteomes" id="UP000054538"/>
    </source>
</evidence>
<protein>
    <submittedName>
        <fullName evidence="1">Uncharacterized protein</fullName>
    </submittedName>
</protein>
<gene>
    <name evidence="1" type="ORF">PAXRUDRAFT_133071</name>
</gene>
<reference evidence="1 2" key="1">
    <citation type="submission" date="2014-04" db="EMBL/GenBank/DDBJ databases">
        <authorList>
            <consortium name="DOE Joint Genome Institute"/>
            <person name="Kuo A."/>
            <person name="Kohler A."/>
            <person name="Jargeat P."/>
            <person name="Nagy L.G."/>
            <person name="Floudas D."/>
            <person name="Copeland A."/>
            <person name="Barry K.W."/>
            <person name="Cichocki N."/>
            <person name="Veneault-Fourrey C."/>
            <person name="LaButti K."/>
            <person name="Lindquist E.A."/>
            <person name="Lipzen A."/>
            <person name="Lundell T."/>
            <person name="Morin E."/>
            <person name="Murat C."/>
            <person name="Sun H."/>
            <person name="Tunlid A."/>
            <person name="Henrissat B."/>
            <person name="Grigoriev I.V."/>
            <person name="Hibbett D.S."/>
            <person name="Martin F."/>
            <person name="Nordberg H.P."/>
            <person name="Cantor M.N."/>
            <person name="Hua S.X."/>
        </authorList>
    </citation>
    <scope>NUCLEOTIDE SEQUENCE [LARGE SCALE GENOMIC DNA]</scope>
    <source>
        <strain evidence="1 2">Ve08.2h10</strain>
    </source>
</reference>
<name>A0A0D0DVN8_9AGAM</name>
<reference evidence="2" key="2">
    <citation type="submission" date="2015-01" db="EMBL/GenBank/DDBJ databases">
        <title>Evolutionary Origins and Diversification of the Mycorrhizal Mutualists.</title>
        <authorList>
            <consortium name="DOE Joint Genome Institute"/>
            <consortium name="Mycorrhizal Genomics Consortium"/>
            <person name="Kohler A."/>
            <person name="Kuo A."/>
            <person name="Nagy L.G."/>
            <person name="Floudas D."/>
            <person name="Copeland A."/>
            <person name="Barry K.W."/>
            <person name="Cichocki N."/>
            <person name="Veneault-Fourrey C."/>
            <person name="LaButti K."/>
            <person name="Lindquist E.A."/>
            <person name="Lipzen A."/>
            <person name="Lundell T."/>
            <person name="Morin E."/>
            <person name="Murat C."/>
            <person name="Riley R."/>
            <person name="Ohm R."/>
            <person name="Sun H."/>
            <person name="Tunlid A."/>
            <person name="Henrissat B."/>
            <person name="Grigoriev I.V."/>
            <person name="Hibbett D.S."/>
            <person name="Martin F."/>
        </authorList>
    </citation>
    <scope>NUCLEOTIDE SEQUENCE [LARGE SCALE GENOMIC DNA]</scope>
    <source>
        <strain evidence="2">Ve08.2h10</strain>
    </source>
</reference>
<evidence type="ECO:0000313" key="1">
    <source>
        <dbReference type="EMBL" id="KIK98993.1"/>
    </source>
</evidence>
<dbReference type="Proteomes" id="UP000054538">
    <property type="component" value="Unassembled WGS sequence"/>
</dbReference>
<organism evidence="1 2">
    <name type="scientific">Paxillus rubicundulus Ve08.2h10</name>
    <dbReference type="NCBI Taxonomy" id="930991"/>
    <lineage>
        <taxon>Eukaryota</taxon>
        <taxon>Fungi</taxon>
        <taxon>Dikarya</taxon>
        <taxon>Basidiomycota</taxon>
        <taxon>Agaricomycotina</taxon>
        <taxon>Agaricomycetes</taxon>
        <taxon>Agaricomycetidae</taxon>
        <taxon>Boletales</taxon>
        <taxon>Paxilineae</taxon>
        <taxon>Paxillaceae</taxon>
        <taxon>Paxillus</taxon>
    </lineage>
</organism>
<dbReference type="AlphaFoldDB" id="A0A0D0DVN8"/>
<dbReference type="HOGENOM" id="CLU_191882_1_0_1"/>
<dbReference type="EMBL" id="KN824874">
    <property type="protein sequence ID" value="KIK98993.1"/>
    <property type="molecule type" value="Genomic_DNA"/>
</dbReference>
<keyword evidence="2" id="KW-1185">Reference proteome</keyword>
<proteinExistence type="predicted"/>
<accession>A0A0D0DVN8</accession>
<dbReference type="OrthoDB" id="2416294at2759"/>